<evidence type="ECO:0000259" key="13">
    <source>
        <dbReference type="PROSITE" id="PS00624"/>
    </source>
</evidence>
<dbReference type="SUPFAM" id="SSF54373">
    <property type="entry name" value="FAD-linked reductases, C-terminal domain"/>
    <property type="match status" value="1"/>
</dbReference>
<gene>
    <name evidence="14" type="ORF">BD626DRAFT_500077</name>
</gene>
<dbReference type="PANTHER" id="PTHR11552:SF201">
    <property type="entry name" value="GLUCOSE-METHANOL-CHOLINE OXIDOREDUCTASE N-TERMINAL DOMAIN-CONTAINING PROTEIN"/>
    <property type="match status" value="1"/>
</dbReference>
<evidence type="ECO:0000313" key="15">
    <source>
        <dbReference type="Proteomes" id="UP000320762"/>
    </source>
</evidence>
<dbReference type="GO" id="GO:0050660">
    <property type="term" value="F:flavin adenine dinucleotide binding"/>
    <property type="evidence" value="ECO:0007669"/>
    <property type="project" value="InterPro"/>
</dbReference>
<keyword evidence="5 9" id="KW-0274">FAD</keyword>
<dbReference type="PROSITE" id="PS00624">
    <property type="entry name" value="GMC_OXRED_2"/>
    <property type="match status" value="1"/>
</dbReference>
<dbReference type="Gene3D" id="4.10.450.10">
    <property type="entry name" value="Glucose Oxidase, domain 2"/>
    <property type="match status" value="1"/>
</dbReference>
<accession>A0A550CBG8</accession>
<evidence type="ECO:0000256" key="3">
    <source>
        <dbReference type="ARBA" id="ARBA00022630"/>
    </source>
</evidence>
<evidence type="ECO:0000259" key="12">
    <source>
        <dbReference type="PROSITE" id="PS00623"/>
    </source>
</evidence>
<reference evidence="14 15" key="1">
    <citation type="journal article" date="2019" name="New Phytol.">
        <title>Comparative genomics reveals unique wood-decay strategies and fruiting body development in the Schizophyllaceae.</title>
        <authorList>
            <person name="Almasi E."/>
            <person name="Sahu N."/>
            <person name="Krizsan K."/>
            <person name="Balint B."/>
            <person name="Kovacs G.M."/>
            <person name="Kiss B."/>
            <person name="Cseklye J."/>
            <person name="Drula E."/>
            <person name="Henrissat B."/>
            <person name="Nagy I."/>
            <person name="Chovatia M."/>
            <person name="Adam C."/>
            <person name="LaButti K."/>
            <person name="Lipzen A."/>
            <person name="Riley R."/>
            <person name="Grigoriev I.V."/>
            <person name="Nagy L.G."/>
        </authorList>
    </citation>
    <scope>NUCLEOTIDE SEQUENCE [LARGE SCALE GENOMIC DNA]</scope>
    <source>
        <strain evidence="14 15">NL-1724</strain>
    </source>
</reference>
<dbReference type="AlphaFoldDB" id="A0A550CBG8"/>
<dbReference type="InterPro" id="IPR000172">
    <property type="entry name" value="GMC_OxRdtase_N"/>
</dbReference>
<dbReference type="PANTHER" id="PTHR11552">
    <property type="entry name" value="GLUCOSE-METHANOL-CHOLINE GMC OXIDOREDUCTASE"/>
    <property type="match status" value="1"/>
</dbReference>
<feature type="signal peptide" evidence="11">
    <location>
        <begin position="1"/>
        <end position="16"/>
    </location>
</feature>
<feature type="domain" description="Glucose-methanol-choline oxidoreductase N-terminal" evidence="12">
    <location>
        <begin position="107"/>
        <end position="130"/>
    </location>
</feature>
<keyword evidence="7" id="KW-0325">Glycoprotein</keyword>
<dbReference type="PROSITE" id="PS00623">
    <property type="entry name" value="GMC_OXRED_1"/>
    <property type="match status" value="1"/>
</dbReference>
<dbReference type="Proteomes" id="UP000320762">
    <property type="component" value="Unassembled WGS sequence"/>
</dbReference>
<dbReference type="Gene3D" id="3.30.560.10">
    <property type="entry name" value="Glucose Oxidase, domain 3"/>
    <property type="match status" value="1"/>
</dbReference>
<feature type="binding site" evidence="9">
    <location>
        <begin position="117"/>
        <end position="120"/>
    </location>
    <ligand>
        <name>FAD</name>
        <dbReference type="ChEBI" id="CHEBI:57692"/>
    </ligand>
</feature>
<feature type="binding site" evidence="9">
    <location>
        <position position="268"/>
    </location>
    <ligand>
        <name>FAD</name>
        <dbReference type="ChEBI" id="CHEBI:57692"/>
    </ligand>
</feature>
<comment type="caution">
    <text evidence="14">The sequence shown here is derived from an EMBL/GenBank/DDBJ whole genome shotgun (WGS) entry which is preliminary data.</text>
</comment>
<evidence type="ECO:0000256" key="8">
    <source>
        <dbReference type="PIRSR" id="PIRSR000137-1"/>
    </source>
</evidence>
<dbReference type="SUPFAM" id="SSF51905">
    <property type="entry name" value="FAD/NAD(P)-binding domain"/>
    <property type="match status" value="1"/>
</dbReference>
<feature type="chain" id="PRO_5021893251" description="Glucose-methanol-choline oxidoreductase N-terminal domain-containing protein" evidence="11">
    <location>
        <begin position="17"/>
        <end position="607"/>
    </location>
</feature>
<dbReference type="InterPro" id="IPR007867">
    <property type="entry name" value="GMC_OxRtase_C"/>
</dbReference>
<evidence type="ECO:0000256" key="5">
    <source>
        <dbReference type="ARBA" id="ARBA00022827"/>
    </source>
</evidence>
<organism evidence="14 15">
    <name type="scientific">Schizophyllum amplum</name>
    <dbReference type="NCBI Taxonomy" id="97359"/>
    <lineage>
        <taxon>Eukaryota</taxon>
        <taxon>Fungi</taxon>
        <taxon>Dikarya</taxon>
        <taxon>Basidiomycota</taxon>
        <taxon>Agaricomycotina</taxon>
        <taxon>Agaricomycetes</taxon>
        <taxon>Agaricomycetidae</taxon>
        <taxon>Agaricales</taxon>
        <taxon>Schizophyllaceae</taxon>
        <taxon>Schizophyllum</taxon>
    </lineage>
</organism>
<evidence type="ECO:0000256" key="1">
    <source>
        <dbReference type="ARBA" id="ARBA00001974"/>
    </source>
</evidence>
<evidence type="ECO:0000313" key="14">
    <source>
        <dbReference type="EMBL" id="TRM62153.1"/>
    </source>
</evidence>
<keyword evidence="15" id="KW-1185">Reference proteome</keyword>
<comment type="cofactor">
    <cofactor evidence="1 9">
        <name>FAD</name>
        <dbReference type="ChEBI" id="CHEBI:57692"/>
    </cofactor>
</comment>
<evidence type="ECO:0000256" key="7">
    <source>
        <dbReference type="ARBA" id="ARBA00023180"/>
    </source>
</evidence>
<name>A0A550CBG8_9AGAR</name>
<feature type="active site" description="Proton acceptor" evidence="8">
    <location>
        <position position="583"/>
    </location>
</feature>
<dbReference type="GO" id="GO:0016614">
    <property type="term" value="F:oxidoreductase activity, acting on CH-OH group of donors"/>
    <property type="evidence" value="ECO:0007669"/>
    <property type="project" value="InterPro"/>
</dbReference>
<evidence type="ECO:0000256" key="11">
    <source>
        <dbReference type="SAM" id="SignalP"/>
    </source>
</evidence>
<evidence type="ECO:0000256" key="9">
    <source>
        <dbReference type="PIRSR" id="PIRSR000137-2"/>
    </source>
</evidence>
<keyword evidence="3 10" id="KW-0285">Flavoprotein</keyword>
<dbReference type="InterPro" id="IPR012132">
    <property type="entry name" value="GMC_OxRdtase"/>
</dbReference>
<dbReference type="Gene3D" id="3.50.50.60">
    <property type="entry name" value="FAD/NAD(P)-binding domain"/>
    <property type="match status" value="1"/>
</dbReference>
<evidence type="ECO:0000256" key="4">
    <source>
        <dbReference type="ARBA" id="ARBA00022729"/>
    </source>
</evidence>
<dbReference type="STRING" id="97359.A0A550CBG8"/>
<sequence length="607" mass="64158">MRRSAVAAALVASVVAQTTITDDASVASSKSFDYIIAGGGLTGLTVANKLSAAGKTVLVVEAGPNSEDVTSVNVATARGGITAAECNWKYDALGDDGSALGWQIDSGRCLGGSSSINGMVWFHPTKPEMDALKNLGNKGWDWNSLYPYMKAVEHNHLPNDAQRADGANVDQGLHGYSGPVNVSFPDAMRIPDAQRLYKAAMPLVFEGLKLSDDLSDRDNSAMASTSWTIWNDESSGTDVVRRSSAAHAFLYAEDQQRSTLTVLYNHKVLSVTFDSKIKATGIQFGPSDGGSIMTASAKKEVLLASGSLQTPPILERSGVGDADILEQFGIDALVDLPAVGRNLQDQPGTGASALVNDANATNTELIDNINLFAPVISLVNMDELFGSNSSAKGAALTKSINAKAQAAVDAGTMVSKKSAQAVFGAQANLIVRNKMPIAEVVGESYPSVMTSVFWPLLPFSRGHVHIASSDPFASPAITPRLLSDDFDVSVAISVAKKAQSMFTTEPFAPVISTAYVDLPEGASDDDWEAWYKKTAYAASHWLGSSSMLPREYGGVVNNKLQVYGTKNLRVIDASILPMPITSHTMPAAYAIAQKAADIILGKDKSVN</sequence>
<dbReference type="InterPro" id="IPR027424">
    <property type="entry name" value="Glucose_Oxidase_domain_2"/>
</dbReference>
<dbReference type="InterPro" id="IPR036188">
    <property type="entry name" value="FAD/NAD-bd_sf"/>
</dbReference>
<keyword evidence="6" id="KW-0560">Oxidoreductase</keyword>
<evidence type="ECO:0000256" key="6">
    <source>
        <dbReference type="ARBA" id="ARBA00023002"/>
    </source>
</evidence>
<keyword evidence="4 11" id="KW-0732">Signal</keyword>
<evidence type="ECO:0000256" key="2">
    <source>
        <dbReference type="ARBA" id="ARBA00010790"/>
    </source>
</evidence>
<proteinExistence type="inferred from homology"/>
<dbReference type="PIRSF" id="PIRSF000137">
    <property type="entry name" value="Alcohol_oxidase"/>
    <property type="match status" value="1"/>
</dbReference>
<evidence type="ECO:0000256" key="10">
    <source>
        <dbReference type="RuleBase" id="RU003968"/>
    </source>
</evidence>
<dbReference type="Pfam" id="PF00732">
    <property type="entry name" value="GMC_oxred_N"/>
    <property type="match status" value="1"/>
</dbReference>
<dbReference type="EMBL" id="VDMD01000014">
    <property type="protein sequence ID" value="TRM62153.1"/>
    <property type="molecule type" value="Genomic_DNA"/>
</dbReference>
<dbReference type="OrthoDB" id="269227at2759"/>
<comment type="similarity">
    <text evidence="2 10">Belongs to the GMC oxidoreductase family.</text>
</comment>
<feature type="domain" description="Glucose-methanol-choline oxidoreductase N-terminal" evidence="13">
    <location>
        <begin position="306"/>
        <end position="320"/>
    </location>
</feature>
<dbReference type="Pfam" id="PF05199">
    <property type="entry name" value="GMC_oxred_C"/>
    <property type="match status" value="1"/>
</dbReference>
<protein>
    <recommendedName>
        <fullName evidence="12 13">Glucose-methanol-choline oxidoreductase N-terminal domain-containing protein</fullName>
    </recommendedName>
</protein>
<feature type="active site" description="Proton donor" evidence="8">
    <location>
        <position position="540"/>
    </location>
</feature>